<keyword evidence="1" id="KW-0238">DNA-binding</keyword>
<evidence type="ECO:0000313" key="3">
    <source>
        <dbReference type="Proteomes" id="UP000192801"/>
    </source>
</evidence>
<dbReference type="Proteomes" id="UP000192801">
    <property type="component" value="Unassembled WGS sequence"/>
</dbReference>
<keyword evidence="3" id="KW-1185">Reference proteome</keyword>
<evidence type="ECO:0000313" key="2">
    <source>
        <dbReference type="EMBL" id="ORA72793.1"/>
    </source>
</evidence>
<dbReference type="InterPro" id="IPR050109">
    <property type="entry name" value="HTH-type_TetR-like_transc_reg"/>
</dbReference>
<comment type="caution">
    <text evidence="2">The sequence shown here is derived from an EMBL/GenBank/DDBJ whole genome shotgun (WGS) entry which is preliminary data.</text>
</comment>
<dbReference type="Pfam" id="PF00440">
    <property type="entry name" value="TetR_N"/>
    <property type="match status" value="1"/>
</dbReference>
<dbReference type="STRING" id="444597.BST26_04125"/>
<dbReference type="RefSeq" id="WP_083029491.1">
    <property type="nucleotide sequence ID" value="NZ_AP022618.1"/>
</dbReference>
<dbReference type="SUPFAM" id="SSF48498">
    <property type="entry name" value="Tetracyclin repressor-like, C-terminal domain"/>
    <property type="match status" value="1"/>
</dbReference>
<proteinExistence type="predicted"/>
<reference evidence="2 3" key="1">
    <citation type="submission" date="2016-12" db="EMBL/GenBank/DDBJ databases">
        <title>The new phylogeny of genus Mycobacterium.</title>
        <authorList>
            <person name="Tortoli E."/>
            <person name="Trovato A."/>
            <person name="Cirillo D.M."/>
        </authorList>
    </citation>
    <scope>NUCLEOTIDE SEQUENCE [LARGE SCALE GENOMIC DNA]</scope>
    <source>
        <strain evidence="2 3">DSM 45130</strain>
    </source>
</reference>
<dbReference type="GO" id="GO:0000976">
    <property type="term" value="F:transcription cis-regulatory region binding"/>
    <property type="evidence" value="ECO:0007669"/>
    <property type="project" value="TreeGrafter"/>
</dbReference>
<dbReference type="InterPro" id="IPR009057">
    <property type="entry name" value="Homeodomain-like_sf"/>
</dbReference>
<dbReference type="InterPro" id="IPR036271">
    <property type="entry name" value="Tet_transcr_reg_TetR-rel_C_sf"/>
</dbReference>
<dbReference type="PROSITE" id="PS50977">
    <property type="entry name" value="HTH_TETR_2"/>
    <property type="match status" value="1"/>
</dbReference>
<dbReference type="AlphaFoldDB" id="A0A1X0DK67"/>
<dbReference type="EMBL" id="MVHS01000006">
    <property type="protein sequence ID" value="ORA72793.1"/>
    <property type="molecule type" value="Genomic_DNA"/>
</dbReference>
<dbReference type="PANTHER" id="PTHR30055">
    <property type="entry name" value="HTH-TYPE TRANSCRIPTIONAL REGULATOR RUTR"/>
    <property type="match status" value="1"/>
</dbReference>
<gene>
    <name evidence="2" type="ORF">BST26_04125</name>
</gene>
<accession>A0A1X0DK67</accession>
<name>A0A1X0DK67_9MYCO</name>
<evidence type="ECO:0000256" key="1">
    <source>
        <dbReference type="ARBA" id="ARBA00023125"/>
    </source>
</evidence>
<dbReference type="PANTHER" id="PTHR30055:SF184">
    <property type="entry name" value="HTH-TYPE TRANSCRIPTIONAL REGULATOR ETHR"/>
    <property type="match status" value="1"/>
</dbReference>
<dbReference type="Gene3D" id="1.10.357.10">
    <property type="entry name" value="Tetracycline Repressor, domain 2"/>
    <property type="match status" value="1"/>
</dbReference>
<protein>
    <submittedName>
        <fullName evidence="2">TetR family transcriptional regulator</fullName>
    </submittedName>
</protein>
<dbReference type="OrthoDB" id="956698at2"/>
<dbReference type="SUPFAM" id="SSF46689">
    <property type="entry name" value="Homeodomain-like"/>
    <property type="match status" value="1"/>
</dbReference>
<dbReference type="InterPro" id="IPR001647">
    <property type="entry name" value="HTH_TetR"/>
</dbReference>
<dbReference type="PRINTS" id="PR00455">
    <property type="entry name" value="HTHTETR"/>
</dbReference>
<organism evidence="2 3">
    <name type="scientific">Mycolicibacterium insubricum</name>
    <dbReference type="NCBI Taxonomy" id="444597"/>
    <lineage>
        <taxon>Bacteria</taxon>
        <taxon>Bacillati</taxon>
        <taxon>Actinomycetota</taxon>
        <taxon>Actinomycetes</taxon>
        <taxon>Mycobacteriales</taxon>
        <taxon>Mycobacteriaceae</taxon>
        <taxon>Mycolicibacterium</taxon>
    </lineage>
</organism>
<sequence>MDEDQGSHVVTEPRSRGDRQREAIVAAVRELLQEKEFADLSVSTISDRAGVARSGFYFYFDSKYAVLAQILAEATAELQRLTESFAPRGADESPAEFARRMVASAALAFAHNDPVVTACRRARETDAEIREILDGQIDVLVGQIVALVRAEVQDGTARPISDDLEALIRVLSATSSFMLSGDPTFIGPERNRDGALAVLERLWLYSLWGGGAEPLPPVSPTPLPPVSSTG</sequence>
<dbReference type="Gene3D" id="1.10.10.60">
    <property type="entry name" value="Homeodomain-like"/>
    <property type="match status" value="1"/>
</dbReference>
<dbReference type="GO" id="GO:0003700">
    <property type="term" value="F:DNA-binding transcription factor activity"/>
    <property type="evidence" value="ECO:0007669"/>
    <property type="project" value="TreeGrafter"/>
</dbReference>